<feature type="compositionally biased region" description="Polar residues" evidence="4">
    <location>
        <begin position="494"/>
        <end position="504"/>
    </location>
</feature>
<feature type="compositionally biased region" description="Polar residues" evidence="4">
    <location>
        <begin position="540"/>
        <end position="554"/>
    </location>
</feature>
<feature type="region of interest" description="Disordered" evidence="4">
    <location>
        <begin position="171"/>
        <end position="246"/>
    </location>
</feature>
<feature type="region of interest" description="Disordered" evidence="4">
    <location>
        <begin position="401"/>
        <end position="586"/>
    </location>
</feature>
<dbReference type="InterPro" id="IPR035441">
    <property type="entry name" value="TFIIS/LEDGF_dom_sf"/>
</dbReference>
<dbReference type="Pfam" id="PF08711">
    <property type="entry name" value="Med26"/>
    <property type="match status" value="1"/>
</dbReference>
<reference evidence="9" key="3">
    <citation type="journal article" date="2020" name="Plant Biotechnol. J.">
        <title>The pomegranate (Punica granatum L.) draft genome dissects genetic divergence between soft- and hard-seeded cultivars.</title>
        <authorList>
            <person name="Luo X."/>
            <person name="Li H."/>
            <person name="Wu Z."/>
            <person name="Yao W."/>
            <person name="Zhao P."/>
            <person name="Cao D."/>
            <person name="Yu H."/>
            <person name="Li K."/>
            <person name="Poudel K."/>
            <person name="Zhao D."/>
            <person name="Zhang F."/>
            <person name="Xia X."/>
            <person name="Chen L."/>
            <person name="Wang Q."/>
            <person name="Jing D."/>
            <person name="Cao S."/>
        </authorList>
    </citation>
    <scope>NUCLEOTIDE SEQUENCE [LARGE SCALE GENOMIC DNA]</scope>
</reference>
<evidence type="ECO:0000256" key="2">
    <source>
        <dbReference type="ARBA" id="ARBA00023242"/>
    </source>
</evidence>
<dbReference type="OrthoDB" id="1917005at2759"/>
<dbReference type="Proteomes" id="UP000197138">
    <property type="component" value="Unassembled WGS sequence"/>
</dbReference>
<dbReference type="InterPro" id="IPR001025">
    <property type="entry name" value="BAH_dom"/>
</dbReference>
<reference evidence="10" key="4">
    <citation type="submission" date="2025-04" db="UniProtKB">
        <authorList>
            <consortium name="RefSeq"/>
        </authorList>
    </citation>
    <scope>IDENTIFICATION</scope>
    <source>
        <tissue evidence="10">Leaf</tissue>
    </source>
</reference>
<feature type="compositionally biased region" description="Polar residues" evidence="4">
    <location>
        <begin position="564"/>
        <end position="575"/>
    </location>
</feature>
<dbReference type="GeneID" id="116213711"/>
<feature type="compositionally biased region" description="Basic and acidic residues" evidence="4">
    <location>
        <begin position="796"/>
        <end position="807"/>
    </location>
</feature>
<dbReference type="Gene3D" id="1.20.930.10">
    <property type="entry name" value="Conserved domain common to transcription factors TFIIS, elongin A, CRSP70"/>
    <property type="match status" value="1"/>
</dbReference>
<name>A0A218VYN2_PUNGR</name>
<dbReference type="RefSeq" id="XP_031404605.1">
    <property type="nucleotide sequence ID" value="XM_031548745.1"/>
</dbReference>
<evidence type="ECO:0000259" key="6">
    <source>
        <dbReference type="PROSITE" id="PS51319"/>
    </source>
</evidence>
<reference evidence="7" key="2">
    <citation type="submission" date="2017-06" db="EMBL/GenBank/DDBJ databases">
        <title>The pomegranate genome and the genomics of punicalagin biosynthesis.</title>
        <authorList>
            <person name="Xu C."/>
        </authorList>
    </citation>
    <scope>NUCLEOTIDE SEQUENCE [LARGE SCALE GENOMIC DNA]</scope>
    <source>
        <tissue evidence="7">Fresh leaf</tissue>
    </source>
</reference>
<organism evidence="7 8">
    <name type="scientific">Punica granatum</name>
    <name type="common">Pomegranate</name>
    <dbReference type="NCBI Taxonomy" id="22663"/>
    <lineage>
        <taxon>Eukaryota</taxon>
        <taxon>Viridiplantae</taxon>
        <taxon>Streptophyta</taxon>
        <taxon>Embryophyta</taxon>
        <taxon>Tracheophyta</taxon>
        <taxon>Spermatophyta</taxon>
        <taxon>Magnoliopsida</taxon>
        <taxon>eudicotyledons</taxon>
        <taxon>Gunneridae</taxon>
        <taxon>Pentapetalae</taxon>
        <taxon>rosids</taxon>
        <taxon>malvids</taxon>
        <taxon>Myrtales</taxon>
        <taxon>Lythraceae</taxon>
        <taxon>Punica</taxon>
    </lineage>
</organism>
<feature type="region of interest" description="Disordered" evidence="4">
    <location>
        <begin position="693"/>
        <end position="716"/>
    </location>
</feature>
<feature type="region of interest" description="Disordered" evidence="4">
    <location>
        <begin position="1235"/>
        <end position="1268"/>
    </location>
</feature>
<feature type="region of interest" description="Disordered" evidence="4">
    <location>
        <begin position="1"/>
        <end position="23"/>
    </location>
</feature>
<dbReference type="GO" id="GO:0003682">
    <property type="term" value="F:chromatin binding"/>
    <property type="evidence" value="ECO:0007669"/>
    <property type="project" value="InterPro"/>
</dbReference>
<feature type="domain" description="BAH" evidence="5">
    <location>
        <begin position="31"/>
        <end position="146"/>
    </location>
</feature>
<feature type="compositionally biased region" description="Low complexity" evidence="4">
    <location>
        <begin position="432"/>
        <end position="444"/>
    </location>
</feature>
<dbReference type="SUPFAM" id="SSF47676">
    <property type="entry name" value="Conserved domain common to transcription factors TFIIS, elongin A, CRSP70"/>
    <property type="match status" value="1"/>
</dbReference>
<keyword evidence="2 3" id="KW-0539">Nucleus</keyword>
<dbReference type="CDD" id="cd00183">
    <property type="entry name" value="TFIIS_I"/>
    <property type="match status" value="1"/>
</dbReference>
<dbReference type="PROSITE" id="PS51038">
    <property type="entry name" value="BAH"/>
    <property type="match status" value="1"/>
</dbReference>
<dbReference type="PROSITE" id="PS51319">
    <property type="entry name" value="TFIIS_N"/>
    <property type="match status" value="1"/>
</dbReference>
<dbReference type="SMART" id="SM00439">
    <property type="entry name" value="BAH"/>
    <property type="match status" value="1"/>
</dbReference>
<feature type="compositionally biased region" description="Basic and acidic residues" evidence="4">
    <location>
        <begin position="526"/>
        <end position="539"/>
    </location>
</feature>
<feature type="compositionally biased region" description="Polar residues" evidence="4">
    <location>
        <begin position="1247"/>
        <end position="1265"/>
    </location>
</feature>
<evidence type="ECO:0000313" key="9">
    <source>
        <dbReference type="Proteomes" id="UP000515151"/>
    </source>
</evidence>
<dbReference type="InterPro" id="IPR043151">
    <property type="entry name" value="BAH_sf"/>
</dbReference>
<evidence type="ECO:0000313" key="8">
    <source>
        <dbReference type="Proteomes" id="UP000197138"/>
    </source>
</evidence>
<feature type="compositionally biased region" description="Polar residues" evidence="4">
    <location>
        <begin position="186"/>
        <end position="209"/>
    </location>
</feature>
<evidence type="ECO:0000313" key="10">
    <source>
        <dbReference type="RefSeq" id="XP_031404605.1"/>
    </source>
</evidence>
<feature type="region of interest" description="Disordered" evidence="4">
    <location>
        <begin position="774"/>
        <end position="807"/>
    </location>
</feature>
<feature type="compositionally biased region" description="Basic and acidic residues" evidence="4">
    <location>
        <begin position="223"/>
        <end position="234"/>
    </location>
</feature>
<accession>A0A218VYN2</accession>
<dbReference type="InterPro" id="IPR017923">
    <property type="entry name" value="TFIIS_N"/>
</dbReference>
<protein>
    <submittedName>
        <fullName evidence="10">Uncharacterized protein LOC116213711 isoform X1</fullName>
    </submittedName>
</protein>
<feature type="compositionally biased region" description="Low complexity" evidence="4">
    <location>
        <begin position="511"/>
        <end position="525"/>
    </location>
</feature>
<proteinExistence type="predicted"/>
<feature type="region of interest" description="Disordered" evidence="4">
    <location>
        <begin position="936"/>
        <end position="976"/>
    </location>
</feature>
<keyword evidence="9" id="KW-1185">Reference proteome</keyword>
<dbReference type="Gene3D" id="2.30.30.490">
    <property type="match status" value="1"/>
</dbReference>
<evidence type="ECO:0000256" key="4">
    <source>
        <dbReference type="SAM" id="MobiDB-lite"/>
    </source>
</evidence>
<dbReference type="PANTHER" id="PTHR46548">
    <property type="entry name" value="BAH AND TFIIS DOMAIN-CONTAINING PROTEIN-RELATED"/>
    <property type="match status" value="1"/>
</dbReference>
<dbReference type="PANTHER" id="PTHR46548:SF1">
    <property type="entry name" value="BAH AND TFIIS DOMAIN-CONTAINING PROTEIN-RELATED"/>
    <property type="match status" value="1"/>
</dbReference>
<feature type="compositionally biased region" description="Basic and acidic residues" evidence="4">
    <location>
        <begin position="875"/>
        <end position="885"/>
    </location>
</feature>
<dbReference type="GO" id="GO:0005634">
    <property type="term" value="C:nucleus"/>
    <property type="evidence" value="ECO:0007669"/>
    <property type="project" value="UniProtKB-SubCell"/>
</dbReference>
<dbReference type="Proteomes" id="UP000515151">
    <property type="component" value="Chromosome 7"/>
</dbReference>
<dbReference type="InterPro" id="IPR003617">
    <property type="entry name" value="TFIIS/CRSP70_N_sub"/>
</dbReference>
<evidence type="ECO:0000256" key="3">
    <source>
        <dbReference type="PROSITE-ProRule" id="PRU00649"/>
    </source>
</evidence>
<feature type="compositionally biased region" description="Basic and acidic residues" evidence="4">
    <location>
        <begin position="958"/>
        <end position="976"/>
    </location>
</feature>
<feature type="compositionally biased region" description="Polar residues" evidence="4">
    <location>
        <begin position="936"/>
        <end position="946"/>
    </location>
</feature>
<evidence type="ECO:0000313" key="7">
    <source>
        <dbReference type="EMBL" id="OWM65379.1"/>
    </source>
</evidence>
<dbReference type="Pfam" id="PF01426">
    <property type="entry name" value="BAH"/>
    <property type="match status" value="1"/>
</dbReference>
<feature type="domain" description="TFIIS N-terminal" evidence="6">
    <location>
        <begin position="312"/>
        <end position="398"/>
    </location>
</feature>
<feature type="compositionally biased region" description="Polar residues" evidence="4">
    <location>
        <begin position="403"/>
        <end position="412"/>
    </location>
</feature>
<feature type="region of interest" description="Disordered" evidence="4">
    <location>
        <begin position="875"/>
        <end position="901"/>
    </location>
</feature>
<dbReference type="EMBL" id="MTKT01005615">
    <property type="protein sequence ID" value="OWM65379.1"/>
    <property type="molecule type" value="Genomic_DNA"/>
</dbReference>
<evidence type="ECO:0000259" key="5">
    <source>
        <dbReference type="PROSITE" id="PS51038"/>
    </source>
</evidence>
<gene>
    <name evidence="10" type="primary">LOC116213711</name>
    <name evidence="7" type="ORF">CDL15_Pgr008969</name>
</gene>
<reference evidence="8" key="1">
    <citation type="journal article" date="2017" name="Plant J.">
        <title>The pomegranate (Punica granatum L.) genome and the genomics of punicalagin biosynthesis.</title>
        <authorList>
            <person name="Qin G."/>
            <person name="Xu C."/>
            <person name="Ming R."/>
            <person name="Tang H."/>
            <person name="Guyot R."/>
            <person name="Kramer E.M."/>
            <person name="Hu Y."/>
            <person name="Yi X."/>
            <person name="Qi Y."/>
            <person name="Xu X."/>
            <person name="Gao Z."/>
            <person name="Pan H."/>
            <person name="Jian J."/>
            <person name="Tian Y."/>
            <person name="Yue Z."/>
            <person name="Xu Y."/>
        </authorList>
    </citation>
    <scope>NUCLEOTIDE SEQUENCE [LARGE SCALE GENOMIC DNA]</scope>
    <source>
        <strain evidence="8">cv. Dabenzi</strain>
    </source>
</reference>
<evidence type="ECO:0000256" key="1">
    <source>
        <dbReference type="ARBA" id="ARBA00004123"/>
    </source>
</evidence>
<comment type="subcellular location">
    <subcellularLocation>
        <location evidence="1 3">Nucleus</location>
    </subcellularLocation>
</comment>
<sequence>MWPVPTHVASPAPEADGSSSSSPQFFCKDGRKLTVGDCALFKPSQDSSPFIGIIRRITVSKEDNLNLDVTWFYRPADIKLGKGIILEAAPNEIFYSFHRDETPAASLLHPCKVAFLPKGVELPSGVSSYVCRRVYDITNKRLWWLTDRDYINERQEEVDQLLNKTRIEMHAPVQAGGRSPKPVNGPASTSQIKPGSDCVHSTSSFPSQNKGKKRDCGDQGSEPVKRERSSRFEDGDPGYARSENPLKSKIAKITEKGGLVDSEGVDKIVQLMMPERNDKRVELASRSLLAGVIAATEKFDCLSRFVQLRGLPVLDEWLQEAHRGKIGEGGGIRASDKAIEEFLLVLLRALDKLPVNLQSLQMCNIGKSVNHLRTHKNLEIQKKARSLVDTWKKRVEAEMSMNDARSASNQAVPWSGKSRVSEVSHARGRHSGGTTETTPESSTSQISASKTASGKPVQGETAESAAASPGAVKSVPSPGSLGANLRDSHPRNAGVSSSDLTLTASRDEKSTSSSQSHNNSQSCSSDHAKTRGILGKDDAGSSTAVSNKISGGSTRQRKSINGIHKQSGSSRNATLHKSEKVPQSGLPCEKAVDAPAEVSGQKLIVKIPNRGHCPVHNASGGLFEDHSIMNSRASSPVTPEMSNQCDRNTKEKTEACGANISSGVNTESWQSNDLIHMPPGSDVGDGSLGVVPDELGSGEDTKRSAVAAQDVSSPPLNELNSEKLHEASLSSINALIDSCVKLSETLRDDGGMNLLASVAAGEILSSDWVPRTDFPPGNTSAAGHSSAGEVSLVKSSPHDGYQDRSKSSDNLIRYLEKAGPDGGIAKKDGDEHPNGSCRELQQISEQFNGTKLSTIGADNIIEDAKVRKAVPEAYSKVDKEDKTDTSEVSGGGDLTHQNPTPLMFSRETTEKDFVVETVAAKSEKPDEVGRNRFNQVKQETNASKSPGFQAEAGSDTISHNRGEIKENDESKGVCEDHVASAKSERCKFTGSEADECVSNAATNTSLSAAGSSSRNVKVKFDLNEGINADDAKCGDATNLAEPCFPAAVPLSDSLVYPAIPASVTVTAAVKGPFVPPNDLLRIKGELGWKGSAATSAFRPAESNRKALEMPLDPMDSSHPPDASTLGKQNRAPLDFDLNVADEGILDDVAPQDSALEVDTLLSSRSSCINGGVTASASTRSGGLALDLNQVGEAAEIGSSSIANGHWPDVMVGPAKSSGSLLQREGVGVRRDFDLNDGPAVDDASAEPLTSSQHVRSSMCPQQSTPGLRMNTDPGNLSTWYSPAGTYSAMAVPSVLSSIATGGPPRMVGPSSFSPDVFQRPVLPSPAVPFASTFQYPVFPFGASFPLPSVTPSGSSTMYMDPLSGGRLSYPPTNSHMLGPAGAVSNHYPRPHVVRLDSSNNGGFDRKWGRQGLDLNAGPGGLDLEAKDEFSLLVPGQISAFSSQPIGRSN</sequence>
<dbReference type="SMART" id="SM00509">
    <property type="entry name" value="TFS2N"/>
    <property type="match status" value="1"/>
</dbReference>